<dbReference type="InterPro" id="IPR019734">
    <property type="entry name" value="TPR_rpt"/>
</dbReference>
<evidence type="ECO:0000313" key="1">
    <source>
        <dbReference type="EMBL" id="GAG49055.1"/>
    </source>
</evidence>
<dbReference type="InterPro" id="IPR011990">
    <property type="entry name" value="TPR-like_helical_dom_sf"/>
</dbReference>
<dbReference type="AlphaFoldDB" id="X0Y088"/>
<protein>
    <submittedName>
        <fullName evidence="1">Uncharacterized protein</fullName>
    </submittedName>
</protein>
<dbReference type="PROSITE" id="PS50005">
    <property type="entry name" value="TPR"/>
    <property type="match status" value="1"/>
</dbReference>
<reference evidence="1" key="1">
    <citation type="journal article" date="2014" name="Front. Microbiol.">
        <title>High frequency of phylogenetically diverse reductive dehalogenase-homologous genes in deep subseafloor sedimentary metagenomes.</title>
        <authorList>
            <person name="Kawai M."/>
            <person name="Futagami T."/>
            <person name="Toyoda A."/>
            <person name="Takaki Y."/>
            <person name="Nishi S."/>
            <person name="Hori S."/>
            <person name="Arai W."/>
            <person name="Tsubouchi T."/>
            <person name="Morono Y."/>
            <person name="Uchiyama I."/>
            <person name="Ito T."/>
            <person name="Fujiyama A."/>
            <person name="Inagaki F."/>
            <person name="Takami H."/>
        </authorList>
    </citation>
    <scope>NUCLEOTIDE SEQUENCE</scope>
    <source>
        <strain evidence="1">Expedition CK06-06</strain>
    </source>
</reference>
<organism evidence="1">
    <name type="scientific">marine sediment metagenome</name>
    <dbReference type="NCBI Taxonomy" id="412755"/>
    <lineage>
        <taxon>unclassified sequences</taxon>
        <taxon>metagenomes</taxon>
        <taxon>ecological metagenomes</taxon>
    </lineage>
</organism>
<feature type="non-terminal residue" evidence="1">
    <location>
        <position position="238"/>
    </location>
</feature>
<dbReference type="EMBL" id="BARS01050505">
    <property type="protein sequence ID" value="GAG49055.1"/>
    <property type="molecule type" value="Genomic_DNA"/>
</dbReference>
<feature type="non-terminal residue" evidence="1">
    <location>
        <position position="1"/>
    </location>
</feature>
<sequence>IRLYPDDIGGNDLAMLYFLLENWDTAIERYQVFVLNQEIAYFPYMGIVSSYEAKGMYNKAAEILESYLHDISEHHSIRWQLAFQYLCQGKYNHAFDEARKLDPWNSDIKGYIYHCSDELDKAEREYLNMLDSRITRDVASARRLLGSLYLFQGRYEEAEKQFSQGISFVNTVGELSWKHEIHSELAYLYLVIGDHDRALEECSTALKCALDDKSIRRQIESLHLMGLIYVDMKSLDEA</sequence>
<comment type="caution">
    <text evidence="1">The sequence shown here is derived from an EMBL/GenBank/DDBJ whole genome shotgun (WGS) entry which is preliminary data.</text>
</comment>
<dbReference type="Pfam" id="PF13181">
    <property type="entry name" value="TPR_8"/>
    <property type="match status" value="1"/>
</dbReference>
<gene>
    <name evidence="1" type="ORF">S01H1_75389</name>
</gene>
<accession>X0Y088</accession>
<proteinExistence type="predicted"/>
<name>X0Y088_9ZZZZ</name>
<dbReference type="SMART" id="SM00028">
    <property type="entry name" value="TPR"/>
    <property type="match status" value="2"/>
</dbReference>
<dbReference type="Gene3D" id="1.25.40.10">
    <property type="entry name" value="Tetratricopeptide repeat domain"/>
    <property type="match status" value="2"/>
</dbReference>
<dbReference type="SUPFAM" id="SSF48452">
    <property type="entry name" value="TPR-like"/>
    <property type="match status" value="2"/>
</dbReference>